<reference evidence="2 3" key="1">
    <citation type="submission" date="2020-03" db="EMBL/GenBank/DDBJ databases">
        <title>Genomic analysis of Bacteroides faecium CBA7301.</title>
        <authorList>
            <person name="Kim J."/>
            <person name="Roh S.W."/>
        </authorList>
    </citation>
    <scope>NUCLEOTIDE SEQUENCE [LARGE SCALE GENOMIC DNA]</scope>
    <source>
        <strain evidence="2 3">CBA7301</strain>
    </source>
</reference>
<name>A0A6H0KPP3_9BACE</name>
<evidence type="ECO:0000259" key="1">
    <source>
        <dbReference type="Pfam" id="PF01370"/>
    </source>
</evidence>
<dbReference type="InterPro" id="IPR050177">
    <property type="entry name" value="Lipid_A_modif_metabolic_enz"/>
</dbReference>
<dbReference type="Proteomes" id="UP000501780">
    <property type="component" value="Chromosome"/>
</dbReference>
<dbReference type="Gene3D" id="3.40.50.720">
    <property type="entry name" value="NAD(P)-binding Rossmann-like Domain"/>
    <property type="match status" value="1"/>
</dbReference>
<proteinExistence type="predicted"/>
<dbReference type="SUPFAM" id="SSF51735">
    <property type="entry name" value="NAD(P)-binding Rossmann-fold domains"/>
    <property type="match status" value="1"/>
</dbReference>
<organism evidence="2 3">
    <name type="scientific">Bacteroides faecium</name>
    <dbReference type="NCBI Taxonomy" id="2715212"/>
    <lineage>
        <taxon>Bacteria</taxon>
        <taxon>Pseudomonadati</taxon>
        <taxon>Bacteroidota</taxon>
        <taxon>Bacteroidia</taxon>
        <taxon>Bacteroidales</taxon>
        <taxon>Bacteroidaceae</taxon>
        <taxon>Bacteroides</taxon>
    </lineage>
</organism>
<feature type="domain" description="NAD-dependent epimerase/dehydratase" evidence="1">
    <location>
        <begin position="5"/>
        <end position="239"/>
    </location>
</feature>
<dbReference type="KEGG" id="bfc:BacF7301_13825"/>
<dbReference type="Pfam" id="PF01370">
    <property type="entry name" value="Epimerase"/>
    <property type="match status" value="1"/>
</dbReference>
<dbReference type="InterPro" id="IPR001509">
    <property type="entry name" value="Epimerase_deHydtase"/>
</dbReference>
<accession>A0A6H0KPP3</accession>
<dbReference type="CDD" id="cd08946">
    <property type="entry name" value="SDR_e"/>
    <property type="match status" value="1"/>
</dbReference>
<evidence type="ECO:0000313" key="2">
    <source>
        <dbReference type="EMBL" id="QIU95153.1"/>
    </source>
</evidence>
<gene>
    <name evidence="2" type="ORF">BacF7301_13825</name>
</gene>
<keyword evidence="3" id="KW-1185">Reference proteome</keyword>
<dbReference type="AlphaFoldDB" id="A0A6H0KPP3"/>
<dbReference type="PANTHER" id="PTHR43245">
    <property type="entry name" value="BIFUNCTIONAL POLYMYXIN RESISTANCE PROTEIN ARNA"/>
    <property type="match status" value="1"/>
</dbReference>
<dbReference type="EMBL" id="CP050831">
    <property type="protein sequence ID" value="QIU95153.1"/>
    <property type="molecule type" value="Genomic_DNA"/>
</dbReference>
<protein>
    <submittedName>
        <fullName evidence="2">NAD(P)-dependent oxidoreductase</fullName>
    </submittedName>
</protein>
<sequence>MKKAIVLGATGQLGCYSALSLSENGYEVIAVGRRNSDGGFYATKGIEFIGGFDIANEKSFELLPNNYFDVVVNMAGTMPAHADMNMMPYVQSIIVGAVNLCNWMKQNGSKRIVFNTTPSDVAEHWGTTEPIDDDAIRSFPKNGNDHAVYAICKRAATDILEHMKIVNGFEPCVFRHFMVYGWHPDAYYYLNGEKKMLPWRYMIRRCINGQGIDIYGDSSRLKELLYIKDFAAAVVRAAGTHICGIFNLPGYKPYSLDEMVDGIMKTFATEGAKKAHKPEMPDTPQILLSGKKSLEVLGWKPRWTWEAACDDMKQELLSNPVELMWGPIEEADKIKN</sequence>
<dbReference type="RefSeq" id="WP_167963688.1">
    <property type="nucleotide sequence ID" value="NZ_CP050831.1"/>
</dbReference>
<dbReference type="InterPro" id="IPR036291">
    <property type="entry name" value="NAD(P)-bd_dom_sf"/>
</dbReference>
<evidence type="ECO:0000313" key="3">
    <source>
        <dbReference type="Proteomes" id="UP000501780"/>
    </source>
</evidence>